<reference evidence="3 4" key="1">
    <citation type="journal article" date="2016" name="PLoS ONE">
        <title>A First Insight into the Genome of the Filter-Feeder Mussel Mytilus galloprovincialis.</title>
        <authorList>
            <person name="Murgarella M."/>
            <person name="Puiu D."/>
            <person name="Novoa B."/>
            <person name="Figueras A."/>
            <person name="Posada D."/>
            <person name="Canchaya C."/>
        </authorList>
    </citation>
    <scope>NUCLEOTIDE SEQUENCE [LARGE SCALE GENOMIC DNA]</scope>
    <source>
        <tissue evidence="3">Muscle</tissue>
    </source>
</reference>
<dbReference type="InterPro" id="IPR014716">
    <property type="entry name" value="Fibrinogen_a/b/g_C_1"/>
</dbReference>
<dbReference type="AlphaFoldDB" id="A0A409V6U3"/>
<dbReference type="EMBL" id="KV605352">
    <property type="protein sequence ID" value="OPL20551.1"/>
    <property type="molecule type" value="Genomic_DNA"/>
</dbReference>
<organism evidence="3 4">
    <name type="scientific">Mytilus galloprovincialis</name>
    <name type="common">Mediterranean mussel</name>
    <dbReference type="NCBI Taxonomy" id="29158"/>
    <lineage>
        <taxon>Eukaryota</taxon>
        <taxon>Metazoa</taxon>
        <taxon>Spiralia</taxon>
        <taxon>Lophotrochozoa</taxon>
        <taxon>Mollusca</taxon>
        <taxon>Bivalvia</taxon>
        <taxon>Autobranchia</taxon>
        <taxon>Pteriomorphia</taxon>
        <taxon>Mytilida</taxon>
        <taxon>Mytiloidea</taxon>
        <taxon>Mytilidae</taxon>
        <taxon>Mytilinae</taxon>
        <taxon>Mytilus</taxon>
    </lineage>
</organism>
<dbReference type="SUPFAM" id="SSF56496">
    <property type="entry name" value="Fibrinogen C-terminal domain-like"/>
    <property type="match status" value="1"/>
</dbReference>
<proteinExistence type="predicted"/>
<dbReference type="PROSITE" id="PS51406">
    <property type="entry name" value="FIBRINOGEN_C_2"/>
    <property type="match status" value="1"/>
</dbReference>
<feature type="domain" description="Fibrinogen C-terminal" evidence="2">
    <location>
        <begin position="1"/>
        <end position="68"/>
    </location>
</feature>
<dbReference type="Pfam" id="PF00147">
    <property type="entry name" value="Fibrinogen_C"/>
    <property type="match status" value="1"/>
</dbReference>
<sequence>MVYHNEMKFSTTDQDNDKSSGKCVDNYGPWWHKSCCHSGLNRAFKSNLYWGSFKNSVAKTSSMMIRKL</sequence>
<dbReference type="InterPro" id="IPR002181">
    <property type="entry name" value="Fibrinogen_a/b/g_C_dom"/>
</dbReference>
<evidence type="ECO:0000313" key="4">
    <source>
        <dbReference type="Proteomes" id="UP000266721"/>
    </source>
</evidence>
<evidence type="ECO:0000256" key="1">
    <source>
        <dbReference type="SAM" id="MobiDB-lite"/>
    </source>
</evidence>
<gene>
    <name evidence="3" type="ORF">AM593_01704</name>
</gene>
<evidence type="ECO:0000259" key="2">
    <source>
        <dbReference type="PROSITE" id="PS51406"/>
    </source>
</evidence>
<feature type="non-terminal residue" evidence="3">
    <location>
        <position position="1"/>
    </location>
</feature>
<accession>A0A409V6U3</accession>
<dbReference type="Proteomes" id="UP000266721">
    <property type="component" value="Unassembled WGS sequence"/>
</dbReference>
<dbReference type="Gene3D" id="3.90.215.10">
    <property type="entry name" value="Gamma Fibrinogen, chain A, domain 1"/>
    <property type="match status" value="1"/>
</dbReference>
<keyword evidence="4" id="KW-1185">Reference proteome</keyword>
<protein>
    <recommendedName>
        <fullName evidence="2">Fibrinogen C-terminal domain-containing protein</fullName>
    </recommendedName>
</protein>
<dbReference type="SMR" id="A0A409V6U3"/>
<feature type="region of interest" description="Disordered" evidence="1">
    <location>
        <begin position="1"/>
        <end position="20"/>
    </location>
</feature>
<dbReference type="InterPro" id="IPR036056">
    <property type="entry name" value="Fibrinogen-like_C"/>
</dbReference>
<name>A0A409V6U3_MYTGA</name>
<evidence type="ECO:0000313" key="3">
    <source>
        <dbReference type="EMBL" id="OPL20551.1"/>
    </source>
</evidence>